<feature type="transmembrane region" description="Helical" evidence="1">
    <location>
        <begin position="9"/>
        <end position="28"/>
    </location>
</feature>
<dbReference type="Proteomes" id="UP000009273">
    <property type="component" value="Segment"/>
</dbReference>
<evidence type="ECO:0000313" key="2">
    <source>
        <dbReference type="EMBL" id="AEO93653.1"/>
    </source>
</evidence>
<reference evidence="2 3" key="1">
    <citation type="submission" date="2011-09" db="EMBL/GenBank/DDBJ databases">
        <authorList>
            <person name="Pope W.H."/>
            <person name="Pedulla M.L."/>
            <person name="Ford M.E."/>
            <person name="Peebles C.L."/>
            <person name="Hatfull G.H."/>
            <person name="Hendrix R.W."/>
        </authorList>
    </citation>
    <scope>NUCLEOTIDE SEQUENCE [LARGE SCALE GENOMIC DNA]</scope>
    <source>
        <strain evidence="2">G</strain>
    </source>
</reference>
<proteinExistence type="predicted"/>
<protein>
    <submittedName>
        <fullName evidence="2">Gp394</fullName>
    </submittedName>
</protein>
<sequence length="83" mass="9625">MINNLIKLYIYESFTLVSFITLAVIASVLELKLVISLISIFTMLIFVVWFFTSRLILRLLVEGVLDEEDGSKIKDERNNQKNK</sequence>
<dbReference type="RefSeq" id="YP_009015697.1">
    <property type="nucleotide sequence ID" value="NC_023719.1"/>
</dbReference>
<dbReference type="GeneID" id="18563609"/>
<accession>G3MAD5</accession>
<feature type="transmembrane region" description="Helical" evidence="1">
    <location>
        <begin position="34"/>
        <end position="52"/>
    </location>
</feature>
<name>G3MAD5_9CAUD</name>
<gene>
    <name evidence="2" type="primary">394</name>
    <name evidence="2" type="ORF">G_394</name>
</gene>
<keyword evidence="1" id="KW-1133">Transmembrane helix</keyword>
<dbReference type="KEGG" id="vg:18563609"/>
<evidence type="ECO:0000256" key="1">
    <source>
        <dbReference type="SAM" id="Phobius"/>
    </source>
</evidence>
<keyword evidence="1" id="KW-0472">Membrane</keyword>
<keyword evidence="3" id="KW-1185">Reference proteome</keyword>
<keyword evidence="1" id="KW-0812">Transmembrane</keyword>
<organism evidence="2 3">
    <name type="scientific">Bacillus phage G</name>
    <dbReference type="NCBI Taxonomy" id="2884420"/>
    <lineage>
        <taxon>Viruses</taxon>
        <taxon>Duplodnaviria</taxon>
        <taxon>Heunggongvirae</taxon>
        <taxon>Uroviricota</taxon>
        <taxon>Caudoviricetes</taxon>
        <taxon>Donellivirus</taxon>
        <taxon>Donellivirus gee</taxon>
    </lineage>
</organism>
<dbReference type="EMBL" id="JN638751">
    <property type="protein sequence ID" value="AEO93653.1"/>
    <property type="molecule type" value="Genomic_DNA"/>
</dbReference>
<evidence type="ECO:0000313" key="3">
    <source>
        <dbReference type="Proteomes" id="UP000009273"/>
    </source>
</evidence>